<keyword evidence="1" id="KW-1133">Transmembrane helix</keyword>
<dbReference type="InterPro" id="IPR051091">
    <property type="entry name" value="O-Glucosyltr/Glycosyltrsf_90"/>
</dbReference>
<gene>
    <name evidence="3" type="ORF">GSTUAT00001461001</name>
</gene>
<evidence type="ECO:0000313" key="3">
    <source>
        <dbReference type="EMBL" id="CUS14410.1"/>
    </source>
</evidence>
<organism evidence="3 4">
    <name type="scientific">Tuber aestivum</name>
    <name type="common">summer truffle</name>
    <dbReference type="NCBI Taxonomy" id="59557"/>
    <lineage>
        <taxon>Eukaryota</taxon>
        <taxon>Fungi</taxon>
        <taxon>Dikarya</taxon>
        <taxon>Ascomycota</taxon>
        <taxon>Pezizomycotina</taxon>
        <taxon>Pezizomycetes</taxon>
        <taxon>Pezizales</taxon>
        <taxon>Tuberaceae</taxon>
        <taxon>Tuber</taxon>
    </lineage>
</organism>
<sequence length="651" mass="75490">MTLLPLSSRQQIFFILCVSAFIIFLTNLTVITGADYRDGIEILPIPQSLKPLLQHNKPPQLRIHEDKDDFSYSSEKADGHPISQLMEKAAADFGRYRDSRSRTFAQAITRYRKKYGRHPPPGFDKAILHYDCRGERNVYNIDDFDQIWDDLRPFWSIPPLELRKVVKGLLKEDPENSGLSGITIEHGKIKVTGGNWRTDEFVRMLNVFVKELPDIQIAMNRLDQPRVIVEWETLQEHLKVEEESRNLDRLVTNGFSRSRGLDESMSFPIAEWFSASEEPYMNLASKACPPDSYARNNMTMEPAVAEEKYKFPNSGGLVSNFNISSDLCTIGPAIQDLHGMLFAPATMVATKKLVPIFSECKVNVNNDILFPANMYYSDDPRYTYSPENDMPWDDKHTTVFWRGMTSGGSQELNTWRRLHRHRFVQLANSTDLRNTKTRLALPTLNLTTIPPAYTEIKNWDPSPFSEKYTDIGFPELAWCVPDRKCGWLRSFLKEVNATTALTDQFLNKYLPDIDGHSFSGRWHAWLKSRSLGIKATIFREWHDSRLFAWQHFVPMDNRFDDFYSIITYFIGLGNRKGGEEVYIPTHDSTGKRLAGQGREWAAKVLRKEDIEVYMFRLMLEYARLLDDRREMIGYWGSGRRVKEEKVWVWPQ</sequence>
<feature type="transmembrane region" description="Helical" evidence="1">
    <location>
        <begin position="12"/>
        <end position="34"/>
    </location>
</feature>
<accession>A0A292Q6R7</accession>
<name>A0A292Q6R7_9PEZI</name>
<dbReference type="SMART" id="SM00672">
    <property type="entry name" value="CAP10"/>
    <property type="match status" value="1"/>
</dbReference>
<keyword evidence="1" id="KW-0812">Transmembrane</keyword>
<feature type="domain" description="Glycosyl transferase CAP10" evidence="2">
    <location>
        <begin position="332"/>
        <end position="628"/>
    </location>
</feature>
<proteinExistence type="predicted"/>
<dbReference type="PANTHER" id="PTHR12203">
    <property type="entry name" value="KDEL LYS-ASP-GLU-LEU CONTAINING - RELATED"/>
    <property type="match status" value="1"/>
</dbReference>
<reference evidence="3" key="1">
    <citation type="submission" date="2015-10" db="EMBL/GenBank/DDBJ databases">
        <authorList>
            <person name="Regsiter A."/>
            <person name="william w."/>
        </authorList>
    </citation>
    <scope>NUCLEOTIDE SEQUENCE</scope>
    <source>
        <strain evidence="3">Montdore</strain>
    </source>
</reference>
<dbReference type="EMBL" id="LN890959">
    <property type="protein sequence ID" value="CUS14410.1"/>
    <property type="molecule type" value="Genomic_DNA"/>
</dbReference>
<protein>
    <recommendedName>
        <fullName evidence="2">Glycosyl transferase CAP10 domain-containing protein</fullName>
    </recommendedName>
</protein>
<dbReference type="Proteomes" id="UP001412239">
    <property type="component" value="Unassembled WGS sequence"/>
</dbReference>
<dbReference type="Pfam" id="PF05686">
    <property type="entry name" value="Glyco_transf_90"/>
    <property type="match status" value="1"/>
</dbReference>
<keyword evidence="4" id="KW-1185">Reference proteome</keyword>
<dbReference type="AlphaFoldDB" id="A0A292Q6R7"/>
<evidence type="ECO:0000313" key="4">
    <source>
        <dbReference type="Proteomes" id="UP001412239"/>
    </source>
</evidence>
<evidence type="ECO:0000256" key="1">
    <source>
        <dbReference type="SAM" id="Phobius"/>
    </source>
</evidence>
<keyword evidence="1" id="KW-0472">Membrane</keyword>
<dbReference type="InterPro" id="IPR006598">
    <property type="entry name" value="CAP10"/>
</dbReference>
<evidence type="ECO:0000259" key="2">
    <source>
        <dbReference type="SMART" id="SM00672"/>
    </source>
</evidence>
<dbReference type="PANTHER" id="PTHR12203:SF22">
    <property type="entry name" value="CAPSULE ASSOCIATED PROTEIN"/>
    <property type="match status" value="1"/>
</dbReference>